<dbReference type="Proteomes" id="UP000316208">
    <property type="component" value="Unassembled WGS sequence"/>
</dbReference>
<dbReference type="PANTHER" id="PTHR43649">
    <property type="entry name" value="ARABINOSE-BINDING PROTEIN-RELATED"/>
    <property type="match status" value="1"/>
</dbReference>
<dbReference type="Pfam" id="PF01547">
    <property type="entry name" value="SBP_bac_1"/>
    <property type="match status" value="1"/>
</dbReference>
<evidence type="ECO:0000313" key="1">
    <source>
        <dbReference type="EMBL" id="TQR42139.1"/>
    </source>
</evidence>
<gene>
    <name evidence="1" type="ORF">C7Y44_23650</name>
</gene>
<name>A0ABY3ANK8_PAEPP</name>
<dbReference type="PROSITE" id="PS51257">
    <property type="entry name" value="PROKAR_LIPOPROTEIN"/>
    <property type="match status" value="1"/>
</dbReference>
<protein>
    <submittedName>
        <fullName evidence="1">Extracellular solute-binding protein</fullName>
    </submittedName>
</protein>
<keyword evidence="2" id="KW-1185">Reference proteome</keyword>
<dbReference type="RefSeq" id="WP_142545857.1">
    <property type="nucleotide sequence ID" value="NZ_SADY01000008.1"/>
</dbReference>
<dbReference type="Gene3D" id="3.40.190.10">
    <property type="entry name" value="Periplasmic binding protein-like II"/>
    <property type="match status" value="1"/>
</dbReference>
<dbReference type="PANTHER" id="PTHR43649:SF12">
    <property type="entry name" value="DIACETYLCHITOBIOSE BINDING PROTEIN DASA"/>
    <property type="match status" value="1"/>
</dbReference>
<sequence length="453" mass="51418">MEGANIKRISIGLLVVILLLMSGCYGEKPVLAPLKDGKGKLRVVYDDEDQFFNDYGDYFQFLYPDIEIEVVSTTNLFTIQKNVMDRSDQKMEQFIKENKPDVLFLNEELFDNFLHTGQLYSLDEIMKQEQYDLSGFMPGVIESLRDKGGGKLYGLAPFFSTFVLYYNEDLFKANHVDLPKDKMTWSEVLQLAARFGQPASEGRTGQYGLSFGFTNAHLLFGEIAKASSLQLTDPTGSKLQIHSDSWKQVMTMTVDMIRSGAVFADQASQALKISGEEAFLQDKSAMLLTGISGANEMERRQINTNMKKMNWGMVTAPINPNYPEESAYAHLEEICAIPADSVNKRTAWEFIKFMNSKELTKNAPDMRPPKLPTRMQYMKKWNGRSTEPLYALKLNSHHRFIWDNQRVPMELNSALTPLLRDGLQAVLANGKSIDELLDELQVKGQEALDKMKQ</sequence>
<organism evidence="1 2">
    <name type="scientific">Paenibacillus popilliae</name>
    <name type="common">Bacillus popilliae</name>
    <dbReference type="NCBI Taxonomy" id="78057"/>
    <lineage>
        <taxon>Bacteria</taxon>
        <taxon>Bacillati</taxon>
        <taxon>Bacillota</taxon>
        <taxon>Bacilli</taxon>
        <taxon>Bacillales</taxon>
        <taxon>Paenibacillaceae</taxon>
        <taxon>Paenibacillus</taxon>
    </lineage>
</organism>
<proteinExistence type="predicted"/>
<reference evidence="1 2" key="1">
    <citation type="submission" date="2018-03" db="EMBL/GenBank/DDBJ databases">
        <title>Aerobic endospore-forming bacteria genome sequencing and assembly.</title>
        <authorList>
            <person name="Cavalcante D.A."/>
            <person name="Driks A."/>
            <person name="Putonti C."/>
            <person name="De-Souza M.T."/>
        </authorList>
    </citation>
    <scope>NUCLEOTIDE SEQUENCE [LARGE SCALE GENOMIC DNA]</scope>
    <source>
        <strain evidence="1 2">SDF0028</strain>
    </source>
</reference>
<dbReference type="InterPro" id="IPR050490">
    <property type="entry name" value="Bact_solute-bd_prot1"/>
</dbReference>
<dbReference type="InterPro" id="IPR006059">
    <property type="entry name" value="SBP"/>
</dbReference>
<dbReference type="SUPFAM" id="SSF53850">
    <property type="entry name" value="Periplasmic binding protein-like II"/>
    <property type="match status" value="1"/>
</dbReference>
<evidence type="ECO:0000313" key="2">
    <source>
        <dbReference type="Proteomes" id="UP000316208"/>
    </source>
</evidence>
<dbReference type="EMBL" id="SADY01000008">
    <property type="protein sequence ID" value="TQR42139.1"/>
    <property type="molecule type" value="Genomic_DNA"/>
</dbReference>
<accession>A0ABY3ANK8</accession>
<comment type="caution">
    <text evidence="1">The sequence shown here is derived from an EMBL/GenBank/DDBJ whole genome shotgun (WGS) entry which is preliminary data.</text>
</comment>